<dbReference type="AlphaFoldDB" id="A0AAJ0B1V0"/>
<organism evidence="4 5">
    <name type="scientific">Echria macrotheca</name>
    <dbReference type="NCBI Taxonomy" id="438768"/>
    <lineage>
        <taxon>Eukaryota</taxon>
        <taxon>Fungi</taxon>
        <taxon>Dikarya</taxon>
        <taxon>Ascomycota</taxon>
        <taxon>Pezizomycotina</taxon>
        <taxon>Sordariomycetes</taxon>
        <taxon>Sordariomycetidae</taxon>
        <taxon>Sordariales</taxon>
        <taxon>Schizotheciaceae</taxon>
        <taxon>Echria</taxon>
    </lineage>
</organism>
<dbReference type="InterPro" id="IPR036291">
    <property type="entry name" value="NAD(P)-bd_dom_sf"/>
</dbReference>
<name>A0AAJ0B1V0_9PEZI</name>
<reference evidence="4" key="1">
    <citation type="submission" date="2023-06" db="EMBL/GenBank/DDBJ databases">
        <title>Genome-scale phylogeny and comparative genomics of the fungal order Sordariales.</title>
        <authorList>
            <consortium name="Lawrence Berkeley National Laboratory"/>
            <person name="Hensen N."/>
            <person name="Bonometti L."/>
            <person name="Westerberg I."/>
            <person name="Brannstrom I.O."/>
            <person name="Guillou S."/>
            <person name="Cros-Aarteil S."/>
            <person name="Calhoun S."/>
            <person name="Haridas S."/>
            <person name="Kuo A."/>
            <person name="Mondo S."/>
            <person name="Pangilinan J."/>
            <person name="Riley R."/>
            <person name="Labutti K."/>
            <person name="Andreopoulos B."/>
            <person name="Lipzen A."/>
            <person name="Chen C."/>
            <person name="Yanf M."/>
            <person name="Daum C."/>
            <person name="Ng V."/>
            <person name="Clum A."/>
            <person name="Steindorff A."/>
            <person name="Ohm R."/>
            <person name="Martin F."/>
            <person name="Silar P."/>
            <person name="Natvig D."/>
            <person name="Lalanne C."/>
            <person name="Gautier V."/>
            <person name="Ament-Velasquez S.L."/>
            <person name="Kruys A."/>
            <person name="Hutchinson M.I."/>
            <person name="Powell A.J."/>
            <person name="Barry K."/>
            <person name="Miller A.N."/>
            <person name="Grigoriev I.V."/>
            <person name="Debuchy R."/>
            <person name="Gladieux P."/>
            <person name="Thoren M.H."/>
            <person name="Johannesson H."/>
        </authorList>
    </citation>
    <scope>NUCLEOTIDE SEQUENCE</scope>
    <source>
        <strain evidence="4">PSN4</strain>
    </source>
</reference>
<dbReference type="PRINTS" id="PR00081">
    <property type="entry name" value="GDHRDH"/>
</dbReference>
<evidence type="ECO:0000256" key="2">
    <source>
        <dbReference type="ARBA" id="ARBA00023002"/>
    </source>
</evidence>
<dbReference type="PRINTS" id="PR00080">
    <property type="entry name" value="SDRFAMILY"/>
</dbReference>
<comment type="similarity">
    <text evidence="1 3">Belongs to the short-chain dehydrogenases/reductases (SDR) family.</text>
</comment>
<evidence type="ECO:0000313" key="5">
    <source>
        <dbReference type="Proteomes" id="UP001239445"/>
    </source>
</evidence>
<dbReference type="GO" id="GO:0016020">
    <property type="term" value="C:membrane"/>
    <property type="evidence" value="ECO:0007669"/>
    <property type="project" value="TreeGrafter"/>
</dbReference>
<evidence type="ECO:0000256" key="3">
    <source>
        <dbReference type="RuleBase" id="RU000363"/>
    </source>
</evidence>
<dbReference type="EMBL" id="MU839849">
    <property type="protein sequence ID" value="KAK1750106.1"/>
    <property type="molecule type" value="Genomic_DNA"/>
</dbReference>
<dbReference type="Proteomes" id="UP001239445">
    <property type="component" value="Unassembled WGS sequence"/>
</dbReference>
<accession>A0AAJ0B1V0</accession>
<keyword evidence="2" id="KW-0560">Oxidoreductase</keyword>
<keyword evidence="5" id="KW-1185">Reference proteome</keyword>
<sequence>MSLSEEVVVVTGAGRGIGRAIAVAFGAEGAHVVCISRTQSELESVVAEIEEAKPAARPALSSTKHLPAAIAIVHDLSDPATIPALVDKIHRCLGKTPVDILVNNAGIARFEALQSGVDLRIYQCVLNTNLSSPISLTLSLLPEMLRNERGIIISIGSRSAGMDIPFSSAYSVSKTGLLKFHQTLEQEVGGKGILNYYLQPGNIATGIMDPKTAQCDESKYVYGFGMAMSRLRWLPKDKPERVAEACVLLVTERDAARMSGLYVDLDEDVGALIEDLGKEKDKSVVKTRGLNKLKVETLGRVLWEMQCRNP</sequence>
<dbReference type="PANTHER" id="PTHR44196">
    <property type="entry name" value="DEHYDROGENASE/REDUCTASE SDR FAMILY MEMBER 7B"/>
    <property type="match status" value="1"/>
</dbReference>
<dbReference type="CDD" id="cd05233">
    <property type="entry name" value="SDR_c"/>
    <property type="match status" value="1"/>
</dbReference>
<dbReference type="Pfam" id="PF00106">
    <property type="entry name" value="adh_short"/>
    <property type="match status" value="1"/>
</dbReference>
<dbReference type="PANTHER" id="PTHR44196:SF1">
    <property type="entry name" value="DEHYDROGENASE_REDUCTASE SDR FAMILY MEMBER 7B"/>
    <property type="match status" value="1"/>
</dbReference>
<evidence type="ECO:0000256" key="1">
    <source>
        <dbReference type="ARBA" id="ARBA00006484"/>
    </source>
</evidence>
<comment type="caution">
    <text evidence="4">The sequence shown here is derived from an EMBL/GenBank/DDBJ whole genome shotgun (WGS) entry which is preliminary data.</text>
</comment>
<dbReference type="Gene3D" id="3.40.50.720">
    <property type="entry name" value="NAD(P)-binding Rossmann-like Domain"/>
    <property type="match status" value="1"/>
</dbReference>
<dbReference type="SUPFAM" id="SSF51735">
    <property type="entry name" value="NAD(P)-binding Rossmann-fold domains"/>
    <property type="match status" value="1"/>
</dbReference>
<dbReference type="GO" id="GO:0016491">
    <property type="term" value="F:oxidoreductase activity"/>
    <property type="evidence" value="ECO:0007669"/>
    <property type="project" value="UniProtKB-KW"/>
</dbReference>
<proteinExistence type="inferred from homology"/>
<dbReference type="InterPro" id="IPR002347">
    <property type="entry name" value="SDR_fam"/>
</dbReference>
<gene>
    <name evidence="4" type="ORF">QBC47DRAFT_394608</name>
</gene>
<evidence type="ECO:0000313" key="4">
    <source>
        <dbReference type="EMBL" id="KAK1750106.1"/>
    </source>
</evidence>
<protein>
    <submittedName>
        <fullName evidence="4">NAD(P)-binding protein</fullName>
    </submittedName>
</protein>